<protein>
    <submittedName>
        <fullName evidence="2">Uncharacterized protein</fullName>
    </submittedName>
</protein>
<keyword evidence="3" id="KW-1185">Reference proteome</keyword>
<dbReference type="EMBL" id="MNAD01001265">
    <property type="protein sequence ID" value="OJT06758.1"/>
    <property type="molecule type" value="Genomic_DNA"/>
</dbReference>
<reference evidence="2 3" key="1">
    <citation type="submission" date="2016-10" db="EMBL/GenBank/DDBJ databases">
        <title>Genome sequence of the basidiomycete white-rot fungus Trametes pubescens.</title>
        <authorList>
            <person name="Makela M.R."/>
            <person name="Granchi Z."/>
            <person name="Peng M."/>
            <person name="De Vries R.P."/>
            <person name="Grigoriev I."/>
            <person name="Riley R."/>
            <person name="Hilden K."/>
        </authorList>
    </citation>
    <scope>NUCLEOTIDE SEQUENCE [LARGE SCALE GENOMIC DNA]</scope>
    <source>
        <strain evidence="2 3">FBCC735</strain>
    </source>
</reference>
<feature type="region of interest" description="Disordered" evidence="1">
    <location>
        <begin position="1"/>
        <end position="89"/>
    </location>
</feature>
<dbReference type="AlphaFoldDB" id="A0A1M2VGP8"/>
<gene>
    <name evidence="2" type="ORF">TRAPUB_2395</name>
</gene>
<accession>A0A1M2VGP8</accession>
<evidence type="ECO:0000313" key="3">
    <source>
        <dbReference type="Proteomes" id="UP000184267"/>
    </source>
</evidence>
<comment type="caution">
    <text evidence="2">The sequence shown here is derived from an EMBL/GenBank/DDBJ whole genome shotgun (WGS) entry which is preliminary data.</text>
</comment>
<dbReference type="Proteomes" id="UP000184267">
    <property type="component" value="Unassembled WGS sequence"/>
</dbReference>
<sequence>MTRVREEEASGSTEDATQGGHGEVGAGEAASQAAASGSGDDQAIAWPNRARTYEASTREKEAAEENESEEDESEEEDEEDGDEDMNLDN</sequence>
<evidence type="ECO:0000313" key="2">
    <source>
        <dbReference type="EMBL" id="OJT06758.1"/>
    </source>
</evidence>
<proteinExistence type="predicted"/>
<name>A0A1M2VGP8_TRAPU</name>
<organism evidence="2 3">
    <name type="scientific">Trametes pubescens</name>
    <name type="common">White-rot fungus</name>
    <dbReference type="NCBI Taxonomy" id="154538"/>
    <lineage>
        <taxon>Eukaryota</taxon>
        <taxon>Fungi</taxon>
        <taxon>Dikarya</taxon>
        <taxon>Basidiomycota</taxon>
        <taxon>Agaricomycotina</taxon>
        <taxon>Agaricomycetes</taxon>
        <taxon>Polyporales</taxon>
        <taxon>Polyporaceae</taxon>
        <taxon>Trametes</taxon>
    </lineage>
</organism>
<feature type="compositionally biased region" description="Acidic residues" evidence="1">
    <location>
        <begin position="64"/>
        <end position="89"/>
    </location>
</feature>
<feature type="compositionally biased region" description="Low complexity" evidence="1">
    <location>
        <begin position="26"/>
        <end position="43"/>
    </location>
</feature>
<evidence type="ECO:0000256" key="1">
    <source>
        <dbReference type="SAM" id="MobiDB-lite"/>
    </source>
</evidence>